<keyword evidence="1" id="KW-0732">Signal</keyword>
<dbReference type="InterPro" id="IPR010752">
    <property type="entry name" value="DUF1329"/>
</dbReference>
<dbReference type="RefSeq" id="WP_093560063.1">
    <property type="nucleotide sequence ID" value="NZ_FPBO01000044.1"/>
</dbReference>
<evidence type="ECO:0000313" key="2">
    <source>
        <dbReference type="EMBL" id="SFV14993.1"/>
    </source>
</evidence>
<proteinExistence type="predicted"/>
<feature type="signal peptide" evidence="1">
    <location>
        <begin position="1"/>
        <end position="21"/>
    </location>
</feature>
<reference evidence="3" key="1">
    <citation type="submission" date="2016-10" db="EMBL/GenBank/DDBJ databases">
        <authorList>
            <person name="Varghese N."/>
            <person name="Submissions S."/>
        </authorList>
    </citation>
    <scope>NUCLEOTIDE SEQUENCE [LARGE SCALE GENOMIC DNA]</scope>
    <source>
        <strain evidence="3">CGMCC 1.11014</strain>
    </source>
</reference>
<organism evidence="2 3">
    <name type="scientific">Pseudoduganella namucuonensis</name>
    <dbReference type="NCBI Taxonomy" id="1035707"/>
    <lineage>
        <taxon>Bacteria</taxon>
        <taxon>Pseudomonadati</taxon>
        <taxon>Pseudomonadota</taxon>
        <taxon>Betaproteobacteria</taxon>
        <taxon>Burkholderiales</taxon>
        <taxon>Oxalobacteraceae</taxon>
        <taxon>Telluria group</taxon>
        <taxon>Pseudoduganella</taxon>
    </lineage>
</organism>
<dbReference type="Gene3D" id="2.50.20.10">
    <property type="entry name" value="Lipoprotein localisation LolA/LolB/LppX"/>
    <property type="match status" value="1"/>
</dbReference>
<name>A0A1I7LZ70_9BURK</name>
<keyword evidence="3" id="KW-1185">Reference proteome</keyword>
<dbReference type="Proteomes" id="UP000199391">
    <property type="component" value="Unassembled WGS sequence"/>
</dbReference>
<accession>A0A1I7LZ70</accession>
<dbReference type="AlphaFoldDB" id="A0A1I7LZ70"/>
<feature type="chain" id="PRO_5011499717" description="DUF1329 domain-containing protein" evidence="1">
    <location>
        <begin position="22"/>
        <end position="457"/>
    </location>
</feature>
<dbReference type="STRING" id="1035707.SAMN05216552_104423"/>
<evidence type="ECO:0008006" key="4">
    <source>
        <dbReference type="Google" id="ProtNLM"/>
    </source>
</evidence>
<dbReference type="Pfam" id="PF07044">
    <property type="entry name" value="DUF1329"/>
    <property type="match status" value="1"/>
</dbReference>
<evidence type="ECO:0000256" key="1">
    <source>
        <dbReference type="SAM" id="SignalP"/>
    </source>
</evidence>
<dbReference type="EMBL" id="FPBO01000044">
    <property type="protein sequence ID" value="SFV14993.1"/>
    <property type="molecule type" value="Genomic_DNA"/>
</dbReference>
<sequence length="457" mass="50663">MLKRSKWAGLACVGLMGAAGAASVSDLGTTLTPLGAEKAGNPAKGIPAWNGEQVQLPGWSHGKYRKDYFKYKDEKPVEVIDAANADKHADKLTPGQLALLKQVKGYKMEVYPSHRYCGAPDFVAENTKKNVGTAKIGADGWSLVEAIVPGVPFPFPQNGTEAMYNAKMRYHGVGIDYKHVTTAVSPRKGSSEWIMAGSEQTSYFPWGAKGSAKLSSLSGVEYNTYFAYSTPTALAGQALAVTFFLNQPSTETFYYFPGQRRVRRMPAYAYDSPQIGMENQYTLDEPFVFNGTLDRFDWKLVGKKEIYVPYGSFGAYNFQARFEDVAKEDGIAANARRYELHRVWVVQASVKAGTRHSAPQRTFYLDEDSWNLMLADDYDAQGKLWKHREGYLIPVYETGSCDVSAFAQYNLAEGRYVFDMHSAGAGKDMSWATDPKASPRFKPGFFSADSLRAISER</sequence>
<protein>
    <recommendedName>
        <fullName evidence="4">DUF1329 domain-containing protein</fullName>
    </recommendedName>
</protein>
<evidence type="ECO:0000313" key="3">
    <source>
        <dbReference type="Proteomes" id="UP000199391"/>
    </source>
</evidence>
<gene>
    <name evidence="2" type="ORF">SAMN05216552_104423</name>
</gene>
<dbReference type="OrthoDB" id="6751304at2"/>